<dbReference type="SUPFAM" id="SSF52402">
    <property type="entry name" value="Adenine nucleotide alpha hydrolases-like"/>
    <property type="match status" value="1"/>
</dbReference>
<evidence type="ECO:0000256" key="1">
    <source>
        <dbReference type="SAM" id="MobiDB-lite"/>
    </source>
</evidence>
<dbReference type="Gene3D" id="3.40.50.620">
    <property type="entry name" value="HUPs"/>
    <property type="match status" value="1"/>
</dbReference>
<reference evidence="2 3" key="3">
    <citation type="journal article" date="2010" name="BMC Genomics">
        <title>Transcriptome sequencing and comparative analysis of cucumber flowers with different sex types.</title>
        <authorList>
            <person name="Guo S."/>
            <person name="Zheng Y."/>
            <person name="Joung J.G."/>
            <person name="Liu S."/>
            <person name="Zhang Z."/>
            <person name="Crasta O.R."/>
            <person name="Sobral B.W."/>
            <person name="Xu Y."/>
            <person name="Huang S."/>
            <person name="Fei Z."/>
        </authorList>
    </citation>
    <scope>NUCLEOTIDE SEQUENCE [LARGE SCALE GENOMIC DNA]</scope>
    <source>
        <strain evidence="3">cv. 9930</strain>
    </source>
</reference>
<organism evidence="2 3">
    <name type="scientific">Cucumis sativus</name>
    <name type="common">Cucumber</name>
    <dbReference type="NCBI Taxonomy" id="3659"/>
    <lineage>
        <taxon>Eukaryota</taxon>
        <taxon>Viridiplantae</taxon>
        <taxon>Streptophyta</taxon>
        <taxon>Embryophyta</taxon>
        <taxon>Tracheophyta</taxon>
        <taxon>Spermatophyta</taxon>
        <taxon>Magnoliopsida</taxon>
        <taxon>eudicotyledons</taxon>
        <taxon>Gunneridae</taxon>
        <taxon>Pentapetalae</taxon>
        <taxon>rosids</taxon>
        <taxon>fabids</taxon>
        <taxon>Cucurbitales</taxon>
        <taxon>Cucurbitaceae</taxon>
        <taxon>Benincaseae</taxon>
        <taxon>Cucumis</taxon>
    </lineage>
</organism>
<feature type="region of interest" description="Disordered" evidence="1">
    <location>
        <begin position="1"/>
        <end position="23"/>
    </location>
</feature>
<evidence type="ECO:0000313" key="3">
    <source>
        <dbReference type="Proteomes" id="UP000029981"/>
    </source>
</evidence>
<gene>
    <name evidence="2" type="ORF">Csa_6G510960</name>
</gene>
<proteinExistence type="predicted"/>
<feature type="compositionally biased region" description="Polar residues" evidence="1">
    <location>
        <begin position="307"/>
        <end position="318"/>
    </location>
</feature>
<reference evidence="2 3" key="2">
    <citation type="journal article" date="2009" name="PLoS ONE">
        <title>An integrated genetic and cytogenetic map of the cucumber genome.</title>
        <authorList>
            <person name="Ren Y."/>
            <person name="Zhang Z."/>
            <person name="Liu J."/>
            <person name="Staub J.E."/>
            <person name="Han Y."/>
            <person name="Cheng Z."/>
            <person name="Li X."/>
            <person name="Lu J."/>
            <person name="Miao H."/>
            <person name="Kang H."/>
            <person name="Xie B."/>
            <person name="Gu X."/>
            <person name="Wang X."/>
            <person name="Du Y."/>
            <person name="Jin W."/>
            <person name="Huang S."/>
        </authorList>
    </citation>
    <scope>NUCLEOTIDE SEQUENCE [LARGE SCALE GENOMIC DNA]</scope>
    <source>
        <strain evidence="3">cv. 9930</strain>
    </source>
</reference>
<dbReference type="PANTHER" id="PTHR47382:SF3">
    <property type="entry name" value="ADENINE NUCLEOTIDE ALPHA HYDROLASES-LIKE SUPERFAMILY PROTEIN"/>
    <property type="match status" value="1"/>
</dbReference>
<evidence type="ECO:0008006" key="4">
    <source>
        <dbReference type="Google" id="ProtNLM"/>
    </source>
</evidence>
<reference evidence="2 3" key="4">
    <citation type="journal article" date="2011" name="BMC Genomics">
        <title>RNA-Seq improves annotation of protein-coding genes in the cucumber genome.</title>
        <authorList>
            <person name="Li Z."/>
            <person name="Zhang Z."/>
            <person name="Yan P."/>
            <person name="Huang S."/>
            <person name="Fei Z."/>
            <person name="Lin K."/>
        </authorList>
    </citation>
    <scope>NUCLEOTIDE SEQUENCE [LARGE SCALE GENOMIC DNA]</scope>
    <source>
        <strain evidence="3">cv. 9930</strain>
    </source>
</reference>
<accession>A0A0A0KJR6</accession>
<name>A0A0A0KJR6_CUCSA</name>
<dbReference type="OrthoDB" id="1654852at2759"/>
<dbReference type="Proteomes" id="UP000029981">
    <property type="component" value="Chromosome 6"/>
</dbReference>
<protein>
    <recommendedName>
        <fullName evidence="4">UspA domain-containing protein</fullName>
    </recommendedName>
</protein>
<feature type="region of interest" description="Disordered" evidence="1">
    <location>
        <begin position="307"/>
        <end position="335"/>
    </location>
</feature>
<feature type="compositionally biased region" description="Polar residues" evidence="1">
    <location>
        <begin position="325"/>
        <end position="335"/>
    </location>
</feature>
<dbReference type="CDD" id="cd01989">
    <property type="entry name" value="USP_STK_Ubox_N"/>
    <property type="match status" value="1"/>
</dbReference>
<dbReference type="PANTHER" id="PTHR47382">
    <property type="entry name" value="U-BOX DOMAIN-CONTAINING PROTEIN 52-LIKE"/>
    <property type="match status" value="1"/>
</dbReference>
<keyword evidence="3" id="KW-1185">Reference proteome</keyword>
<reference evidence="2 3" key="1">
    <citation type="journal article" date="2009" name="Nat. Genet.">
        <title>The genome of the cucumber, Cucumis sativus L.</title>
        <authorList>
            <person name="Huang S."/>
            <person name="Li R."/>
            <person name="Zhang Z."/>
            <person name="Li L."/>
            <person name="Gu X."/>
            <person name="Fan W."/>
            <person name="Lucas W.J."/>
            <person name="Wang X."/>
            <person name="Xie B."/>
            <person name="Ni P."/>
            <person name="Ren Y."/>
            <person name="Zhu H."/>
            <person name="Li J."/>
            <person name="Lin K."/>
            <person name="Jin W."/>
            <person name="Fei Z."/>
            <person name="Li G."/>
            <person name="Staub J."/>
            <person name="Kilian A."/>
            <person name="van der Vossen E.A."/>
            <person name="Wu Y."/>
            <person name="Guo J."/>
            <person name="He J."/>
            <person name="Jia Z."/>
            <person name="Ren Y."/>
            <person name="Tian G."/>
            <person name="Lu Y."/>
            <person name="Ruan J."/>
            <person name="Qian W."/>
            <person name="Wang M."/>
            <person name="Huang Q."/>
            <person name="Li B."/>
            <person name="Xuan Z."/>
            <person name="Cao J."/>
            <person name="Asan"/>
            <person name="Wu Z."/>
            <person name="Zhang J."/>
            <person name="Cai Q."/>
            <person name="Bai Y."/>
            <person name="Zhao B."/>
            <person name="Han Y."/>
            <person name="Li Y."/>
            <person name="Li X."/>
            <person name="Wang S."/>
            <person name="Shi Q."/>
            <person name="Liu S."/>
            <person name="Cho W.K."/>
            <person name="Kim J.Y."/>
            <person name="Xu Y."/>
            <person name="Heller-Uszynska K."/>
            <person name="Miao H."/>
            <person name="Cheng Z."/>
            <person name="Zhang S."/>
            <person name="Wu J."/>
            <person name="Yang Y."/>
            <person name="Kang H."/>
            <person name="Li M."/>
            <person name="Liang H."/>
            <person name="Ren X."/>
            <person name="Shi Z."/>
            <person name="Wen M."/>
            <person name="Jian M."/>
            <person name="Yang H."/>
            <person name="Zhang G."/>
            <person name="Yang Z."/>
            <person name="Chen R."/>
            <person name="Liu S."/>
            <person name="Li J."/>
            <person name="Ma L."/>
            <person name="Liu H."/>
            <person name="Zhou Y."/>
            <person name="Zhao J."/>
            <person name="Fang X."/>
            <person name="Li G."/>
            <person name="Fang L."/>
            <person name="Li Y."/>
            <person name="Liu D."/>
            <person name="Zheng H."/>
            <person name="Zhang Y."/>
            <person name="Qin N."/>
            <person name="Li Z."/>
            <person name="Yang G."/>
            <person name="Yang S."/>
            <person name="Bolund L."/>
            <person name="Kristiansen K."/>
            <person name="Zheng H."/>
            <person name="Li S."/>
            <person name="Zhang X."/>
            <person name="Yang H."/>
            <person name="Wang J."/>
            <person name="Sun R."/>
            <person name="Zhang B."/>
            <person name="Jiang S."/>
            <person name="Wang J."/>
            <person name="Du Y."/>
            <person name="Li S."/>
        </authorList>
    </citation>
    <scope>NUCLEOTIDE SEQUENCE [LARGE SCALE GENOMIC DNA]</scope>
    <source>
        <strain evidence="3">cv. 9930</strain>
    </source>
</reference>
<feature type="compositionally biased region" description="Basic and acidic residues" evidence="1">
    <location>
        <begin position="1"/>
        <end position="10"/>
    </location>
</feature>
<dbReference type="Gramene" id="KGN49029">
    <property type="protein sequence ID" value="KGN49029"/>
    <property type="gene ID" value="Csa_6G510960"/>
</dbReference>
<dbReference type="InterPro" id="IPR014729">
    <property type="entry name" value="Rossmann-like_a/b/a_fold"/>
</dbReference>
<dbReference type="AlphaFoldDB" id="A0A0A0KJR6"/>
<evidence type="ECO:0000313" key="2">
    <source>
        <dbReference type="EMBL" id="KGN49029.1"/>
    </source>
</evidence>
<dbReference type="eggNOG" id="ENOG502RZBY">
    <property type="taxonomic scope" value="Eukaryota"/>
</dbReference>
<dbReference type="EMBL" id="CM002927">
    <property type="protein sequence ID" value="KGN49029.1"/>
    <property type="molecule type" value="Genomic_DNA"/>
</dbReference>
<sequence length="351" mass="39266">MKRIDKGELKRKMRPYKTTSQTKDINQIRCGRANHYRLSPSPSVQKHHSKKLENCNEHCSIKSIPYPRSSSTMSAEASHFCSDEGFQTEFSNYRYSSSISEIEEENSTETLDIQGKNVSLLATTALESIREDYSGGCSFSSDALKWEDCVYVGVGKNDSSVDALQWTLKNAVITSTTVVYLLHVFPEIRYIPSPLGKIPINQVSKEQVAIHVAQEESKRKDFLQNFIDSCSAAKVKADTVLIESDMVARAILDVIPILNIRKLVLGVNKSRKLRSRGGSGIANEILQKAAEYCEVKVVCEGKEMNQLGRSPSALSSPRNQDDSFDPNSSITEVEQQRNNSISCMCFKTRFV</sequence>
<dbReference type="STRING" id="3659.A0A0A0KJR6"/>